<dbReference type="NCBIfam" id="TIGR04183">
    <property type="entry name" value="Por_Secre_tail"/>
    <property type="match status" value="1"/>
</dbReference>
<reference evidence="9" key="1">
    <citation type="journal article" date="2019" name="Int. J. Syst. Evol. Microbiol.">
        <title>The Global Catalogue of Microorganisms (GCM) 10K type strain sequencing project: providing services to taxonomists for standard genome sequencing and annotation.</title>
        <authorList>
            <consortium name="The Broad Institute Genomics Platform"/>
            <consortium name="The Broad Institute Genome Sequencing Center for Infectious Disease"/>
            <person name="Wu L."/>
            <person name="Ma J."/>
        </authorList>
    </citation>
    <scope>NUCLEOTIDE SEQUENCE [LARGE SCALE GENOMIC DNA]</scope>
    <source>
        <strain evidence="9">JCM 17225</strain>
    </source>
</reference>
<dbReference type="InterPro" id="IPR013320">
    <property type="entry name" value="ConA-like_dom_sf"/>
</dbReference>
<dbReference type="CDD" id="cd04080">
    <property type="entry name" value="CBM6_cellulase-like"/>
    <property type="match status" value="2"/>
</dbReference>
<feature type="domain" description="CBM6" evidence="6">
    <location>
        <begin position="445"/>
        <end position="565"/>
    </location>
</feature>
<dbReference type="InterPro" id="IPR008979">
    <property type="entry name" value="Galactose-bd-like_sf"/>
</dbReference>
<dbReference type="InterPro" id="IPR026444">
    <property type="entry name" value="Secre_tail"/>
</dbReference>
<feature type="domain" description="Beta/gamma crystallin 'Greek key'" evidence="5">
    <location>
        <begin position="343"/>
        <end position="387"/>
    </location>
</feature>
<dbReference type="SUPFAM" id="SSF49785">
    <property type="entry name" value="Galactose-binding domain-like"/>
    <property type="match status" value="2"/>
</dbReference>
<dbReference type="InterPro" id="IPR001064">
    <property type="entry name" value="Beta/gamma_crystallin"/>
</dbReference>
<evidence type="ECO:0000256" key="4">
    <source>
        <dbReference type="ARBA" id="ARBA00022737"/>
    </source>
</evidence>
<evidence type="ECO:0000256" key="2">
    <source>
        <dbReference type="ARBA" id="ARBA00009646"/>
    </source>
</evidence>
<dbReference type="PROSITE" id="PS50915">
    <property type="entry name" value="CRYSTALLIN_BETA_GAMMA"/>
    <property type="match status" value="2"/>
</dbReference>
<evidence type="ECO:0000313" key="8">
    <source>
        <dbReference type="EMBL" id="GAA4025939.1"/>
    </source>
</evidence>
<accession>A0ABP7TGK0</accession>
<dbReference type="SMART" id="SM00606">
    <property type="entry name" value="CBD_IV"/>
    <property type="match status" value="2"/>
</dbReference>
<dbReference type="InterPro" id="IPR050546">
    <property type="entry name" value="Glycosyl_Hydrlase_16"/>
</dbReference>
<proteinExistence type="inferred from homology"/>
<evidence type="ECO:0000259" key="6">
    <source>
        <dbReference type="PROSITE" id="PS51175"/>
    </source>
</evidence>
<name>A0ABP7TGK0_9BACT</name>
<dbReference type="PROSITE" id="PS51175">
    <property type="entry name" value="CBM6"/>
    <property type="match status" value="2"/>
</dbReference>
<protein>
    <recommendedName>
        <fullName evidence="10">Carbohydrate-binding protein</fullName>
    </recommendedName>
</protein>
<dbReference type="Gene3D" id="2.60.120.260">
    <property type="entry name" value="Galactose-binding domain-like"/>
    <property type="match status" value="2"/>
</dbReference>
<organism evidence="8 9">
    <name type="scientific">Hymenobacter glaciei</name>
    <dbReference type="NCBI Taxonomy" id="877209"/>
    <lineage>
        <taxon>Bacteria</taxon>
        <taxon>Pseudomonadati</taxon>
        <taxon>Bacteroidota</taxon>
        <taxon>Cytophagia</taxon>
        <taxon>Cytophagales</taxon>
        <taxon>Hymenobacteraceae</taxon>
        <taxon>Hymenobacter</taxon>
    </lineage>
</organism>
<evidence type="ECO:0008006" key="10">
    <source>
        <dbReference type="Google" id="ProtNLM"/>
    </source>
</evidence>
<evidence type="ECO:0000256" key="3">
    <source>
        <dbReference type="ARBA" id="ARBA00022729"/>
    </source>
</evidence>
<feature type="domain" description="Beta/gamma crystallin 'Greek key'" evidence="5">
    <location>
        <begin position="389"/>
        <end position="434"/>
    </location>
</feature>
<dbReference type="CDD" id="cd08023">
    <property type="entry name" value="GH16_laminarinase_like"/>
    <property type="match status" value="1"/>
</dbReference>
<keyword evidence="4" id="KW-0677">Repeat</keyword>
<dbReference type="Gene3D" id="2.60.120.200">
    <property type="match status" value="1"/>
</dbReference>
<evidence type="ECO:0000259" key="5">
    <source>
        <dbReference type="PROSITE" id="PS50915"/>
    </source>
</evidence>
<dbReference type="SMART" id="SM00247">
    <property type="entry name" value="XTALbg"/>
    <property type="match status" value="1"/>
</dbReference>
<dbReference type="Pfam" id="PF18962">
    <property type="entry name" value="Por_Secre_tail"/>
    <property type="match status" value="1"/>
</dbReference>
<dbReference type="InterPro" id="IPR005084">
    <property type="entry name" value="CBM6"/>
</dbReference>
<evidence type="ECO:0000259" key="7">
    <source>
        <dbReference type="PROSITE" id="PS51762"/>
    </source>
</evidence>
<dbReference type="InterPro" id="IPR011024">
    <property type="entry name" value="G_crystallin-like"/>
</dbReference>
<gene>
    <name evidence="8" type="ORF">GCM10022409_07430</name>
</gene>
<feature type="domain" description="GH16" evidence="7">
    <location>
        <begin position="69"/>
        <end position="336"/>
    </location>
</feature>
<dbReference type="SUPFAM" id="SSF49695">
    <property type="entry name" value="gamma-Crystallin-like"/>
    <property type="match status" value="1"/>
</dbReference>
<feature type="domain" description="CBM6" evidence="6">
    <location>
        <begin position="571"/>
        <end position="691"/>
    </location>
</feature>
<keyword evidence="3" id="KW-0732">Signal</keyword>
<dbReference type="Gene3D" id="2.60.20.10">
    <property type="entry name" value="Crystallins"/>
    <property type="match status" value="1"/>
</dbReference>
<dbReference type="EMBL" id="BAABDK010000005">
    <property type="protein sequence ID" value="GAA4025939.1"/>
    <property type="molecule type" value="Genomic_DNA"/>
</dbReference>
<sequence length="786" mass="84417">MELPDESQYIWTIGNQENQGGRQISRAKSSTSKIPHSMKSNLLLLGACALLVGGRAHAQNQVVTQNHRHTYEATPVWADEFDGTAVNPANWKFEGTDEIGRVNNELQYYQKNGANAWVANGKLSIQARKEAMGGYQYTSARLVSKGLQNFTYGKIEALIEVPLSNGMWPAFWMLGANEPTVGWPRCGEIDIMERVNTSGTLSSTQHWYDASVNRPGAMPGHVFAPEQYNMPSAGGYHKYTIEWDDVSISTWVDGVKYHEFPTNGVVNLASPGSNLGINQTTNATEAFKKPYYLLLNLAVGGDMAFNQWTNVWNVDESKLPGIMNVEYVKVFKQSTGTPPPATGVATMYKDFNYGGYAIPLPVGNYTMANLQARGILNDDVSSLKVGSGYQAVLYEGDNFMGASLTITADNSSLGNVPLRTGTWNDVTSSVRIQAATTPPPSSSSQLLEAENANVKSGMTAEACSEGGQNMGYIQAGGFLTFNNINFPTTGTYLIEYRVASGGAGGTISCDLNAGTIPLGATTIPGTGGWQNWTTVSRTVSVNAGTYNFGVYAQTAGYNLNWIRITPQSAPQQLEAENASVKSGMTAEACSEGGQDMGYIQAGGFLTFNNINFPTTGTYLIEYRVASGGTGGTVSCDLNGGSIYLGPTTIPGTGGWQNWTTVSRTVSVNAGTYNFGVYAQTGGYNINWIRITKQGAARGVATATAVNAAVRGAQPLQVYPNPATTSFVVDGLREAGELTLRDYLGRTCLHKQVEANERIDISTLPVGIYVLTVRTAEGQLVQKLVKQ</sequence>
<comment type="similarity">
    <text evidence="2">Belongs to the beta/gamma-crystallin family.</text>
</comment>
<dbReference type="Proteomes" id="UP001501469">
    <property type="component" value="Unassembled WGS sequence"/>
</dbReference>
<comment type="similarity">
    <text evidence="1">Belongs to the glycosyl hydrolase 16 family.</text>
</comment>
<dbReference type="SUPFAM" id="SSF49899">
    <property type="entry name" value="Concanavalin A-like lectins/glucanases"/>
    <property type="match status" value="1"/>
</dbReference>
<dbReference type="InterPro" id="IPR000757">
    <property type="entry name" value="Beta-glucanase-like"/>
</dbReference>
<dbReference type="Pfam" id="PF00722">
    <property type="entry name" value="Glyco_hydro_16"/>
    <property type="match status" value="1"/>
</dbReference>
<dbReference type="InterPro" id="IPR006584">
    <property type="entry name" value="Cellulose-bd_IV"/>
</dbReference>
<keyword evidence="9" id="KW-1185">Reference proteome</keyword>
<comment type="caution">
    <text evidence="8">The sequence shown here is derived from an EMBL/GenBank/DDBJ whole genome shotgun (WGS) entry which is preliminary data.</text>
</comment>
<evidence type="ECO:0000313" key="9">
    <source>
        <dbReference type="Proteomes" id="UP001501469"/>
    </source>
</evidence>
<dbReference type="PANTHER" id="PTHR10963">
    <property type="entry name" value="GLYCOSYL HYDROLASE-RELATED"/>
    <property type="match status" value="1"/>
</dbReference>
<dbReference type="PROSITE" id="PS51762">
    <property type="entry name" value="GH16_2"/>
    <property type="match status" value="1"/>
</dbReference>
<dbReference type="Pfam" id="PF03422">
    <property type="entry name" value="CBM_6"/>
    <property type="match status" value="2"/>
</dbReference>
<dbReference type="PANTHER" id="PTHR10963:SF55">
    <property type="entry name" value="GLYCOSIDE HYDROLASE FAMILY 16 PROTEIN"/>
    <property type="match status" value="1"/>
</dbReference>
<evidence type="ECO:0000256" key="1">
    <source>
        <dbReference type="ARBA" id="ARBA00006865"/>
    </source>
</evidence>